<keyword evidence="1" id="KW-0677">Repeat</keyword>
<sequence length="1902" mass="212635">MDRKIPDDVREIVAEAKSLPPNERDAYVRRICGDDENLAGACLSQMMIGTRVSAYRIERELGRGGMGSVYLAHRDDGVLDMTVCIKLIRPDALHPHFQKRFRRERQILADLKHPHIATLLDAGNTDTGQPYFLMEYIDGQTIDHWCTNSHPALYDLLQVIRKVAVALGFAHGAGVVHRDIKPNNLMMDRTGEPKLLDFGIAHRENPNEASLTAVGDSPMTPAYASPEQFMGELPTAASDLYSLGIVLLEMLTGEHPRWMEISPLEAVSQLMSKGRGFAYSFRYQQTLRDLPLQFERNPPPAFDSDDEAPTLDTPIMAHDRETSDSDPGPGPDPERAEDSESPPSMSESHGEASHAPLDPLPEGLGYVLRRMLDPDLDKRYRSAKELIDGLDQVMAGLNHTEKATVEKTFDALFWHHPRDTETVAILADYLEGPANLKVWQASERSRTHISSEWERALPRTRTCIVCQGPASTKRGLTPWDEEPAMRDLLGYHKASLDFIPLLLPGARLPDKQSELPVFLRGLAWVGLDDVDETNMKRLASRIEGNLVHRLDRPEPTGLCPFRGLEVFREEDRHLFFGRESLIQRITSYMTDHAFGAVLGPSGSGKSSIVQAGVIPWLRERNQEVLLFKPDRRPIEELVFALRGLFGGANLNLPTEQWYNRLSGSAEALHFIAREILEITKKKKLCLVIDQFEEVFTLAENDAERAAFVAGLCYAVDRPKPYLSVLLTMRSDFLGKCAAYPDLNNYVIDHLMQVPPMNREELARSIECPAALAGLTLEPGLLNRILDDVAGSPGELPLLEHALLELYERHQEGLLTQAAYDEIGGIEGALAKRAENEYGAVDAAGRHVLRRMFALCLVQPGEGVEDSRRRATKEELIAVGGERVEPLLQRWTASRLLTGTRDEGRDLDIVDVAHEALIRRWHRIGEWMAEDRETARLIHRLRRAAATWEAANRDEDHLLRGGPLYQMKDLVTREADHLTDLERAFVAAGVALAEKEVHAREATIARLRRRRNQAVVASAFALLLAAFAFFQRALILRERDAVDRERQTAERVTDFMLSMFDHVDPDLARGGEVTAFEVMENGRHQIDRSLADQPEIQARLMTTMGRVYRKLGHHAISRELLEGAVAHADAPMTDENQAPWELIRTLETEGDYEGMQARLDHLAERLEAKASPLQIARLEHARGRLWFQLGHYLNADKAYERATTHLPNTEEAIGERLALLRDRAALQSALGFYDKSIGELRELLTLQRNHYGEEHSEVAATYAMLGIQHQKKGDYPQAARRFDQAENIYRNRFGPRHPHLIGCLTRSGELLQARGDYGAAEPLLHRALTLTRDLLGERHPQVALALNNLAMLQEAKGDYAAAEPLYRQALTLQTERLGDNHPEVAGSLNHLAILFRKKGDYTNAEPLYRRALDMRIALLGETHPSVASSLNNLAILHWSKGNYAAAEPLLRQALEIQTAMLGKNHPRVSDSLHNLALLLRKRGDHAAAEPLSRQSLAMRIERLGEDHPKVGASLNNLANILWDMGDYAAAEPLLRKALAIYRSQLGDAHPYLATSLHNLACMLVEKGDYAAAEPIFQRALAMRTDLLGKTHPRSIGTLENLADLLAKKAEYAAAEPLIRQVLAGYTELHGDGHPTVAMNLSRLADVLMRTGDYPSAETHYHKSLELFRNKLGEDHRQFIASLWQTGEFYLVSGDLRQAESYYRKALATSEAQPSIEKEDLIPIHKGLAAVLLRGDQRDADIGQIETLLSEAHEAARDLQNPLLGASVGLERALLKMRRQDVNGAKTELENVLDLRRRSLGDAHPEVAAALLPLAIANADLERPDRALSLVEEATAIYTAALPDTHESHQVAASIKGRILVDLGRKRDGLSLLGRAHRTLVDRLGEDHYLVRDAQKRLAAATEN</sequence>
<dbReference type="PANTHER" id="PTHR45641:SF19">
    <property type="entry name" value="NEPHROCYSTIN-3"/>
    <property type="match status" value="1"/>
</dbReference>
<dbReference type="RefSeq" id="WP_237384360.1">
    <property type="nucleotide sequence ID" value="NZ_CP071793.1"/>
</dbReference>
<dbReference type="InterPro" id="IPR008271">
    <property type="entry name" value="Ser/Thr_kinase_AS"/>
</dbReference>
<dbReference type="KEGG" id="scor:J3U87_17600"/>
<evidence type="ECO:0000256" key="4">
    <source>
        <dbReference type="SAM" id="MobiDB-lite"/>
    </source>
</evidence>
<evidence type="ECO:0000256" key="3">
    <source>
        <dbReference type="PROSITE-ProRule" id="PRU00339"/>
    </source>
</evidence>
<dbReference type="SUPFAM" id="SSF48452">
    <property type="entry name" value="TPR-like"/>
    <property type="match status" value="6"/>
</dbReference>
<dbReference type="CDD" id="cd14014">
    <property type="entry name" value="STKc_PknB_like"/>
    <property type="match status" value="1"/>
</dbReference>
<feature type="repeat" description="TPR" evidence="3">
    <location>
        <begin position="1678"/>
        <end position="1711"/>
    </location>
</feature>
<dbReference type="GO" id="GO:0004672">
    <property type="term" value="F:protein kinase activity"/>
    <property type="evidence" value="ECO:0007669"/>
    <property type="project" value="InterPro"/>
</dbReference>
<dbReference type="PROSITE" id="PS50011">
    <property type="entry name" value="PROTEIN_KINASE_DOM"/>
    <property type="match status" value="1"/>
</dbReference>
<dbReference type="InterPro" id="IPR000719">
    <property type="entry name" value="Prot_kinase_dom"/>
</dbReference>
<name>A0A8A4TXQ4_SULCO</name>
<dbReference type="Gene3D" id="3.40.50.300">
    <property type="entry name" value="P-loop containing nucleotide triphosphate hydrolases"/>
    <property type="match status" value="1"/>
</dbReference>
<organism evidence="6 7">
    <name type="scientific">Sulfidibacter corallicola</name>
    <dbReference type="NCBI Taxonomy" id="2818388"/>
    <lineage>
        <taxon>Bacteria</taxon>
        <taxon>Pseudomonadati</taxon>
        <taxon>Acidobacteriota</taxon>
        <taxon>Holophagae</taxon>
        <taxon>Acanthopleuribacterales</taxon>
        <taxon>Acanthopleuribacteraceae</taxon>
        <taxon>Sulfidibacter</taxon>
    </lineage>
</organism>
<dbReference type="Gene3D" id="1.10.510.10">
    <property type="entry name" value="Transferase(Phosphotransferase) domain 1"/>
    <property type="match status" value="1"/>
</dbReference>
<accession>A0A8A4TXQ4</accession>
<dbReference type="InterPro" id="IPR011009">
    <property type="entry name" value="Kinase-like_dom_sf"/>
</dbReference>
<dbReference type="PANTHER" id="PTHR45641">
    <property type="entry name" value="TETRATRICOPEPTIDE REPEAT PROTEIN (AFU_ORTHOLOGUE AFUA_6G03870)"/>
    <property type="match status" value="1"/>
</dbReference>
<dbReference type="SUPFAM" id="SSF56112">
    <property type="entry name" value="Protein kinase-like (PK-like)"/>
    <property type="match status" value="1"/>
</dbReference>
<dbReference type="InterPro" id="IPR011990">
    <property type="entry name" value="TPR-like_helical_dom_sf"/>
</dbReference>
<protein>
    <submittedName>
        <fullName evidence="6">Tetratricopeptide repeat protein</fullName>
    </submittedName>
</protein>
<dbReference type="InterPro" id="IPR027417">
    <property type="entry name" value="P-loop_NTPase"/>
</dbReference>
<feature type="domain" description="Protein kinase" evidence="5">
    <location>
        <begin position="55"/>
        <end position="394"/>
    </location>
</feature>
<feature type="region of interest" description="Disordered" evidence="4">
    <location>
        <begin position="317"/>
        <end position="360"/>
    </location>
</feature>
<proteinExistence type="predicted"/>
<dbReference type="GO" id="GO:0005524">
    <property type="term" value="F:ATP binding"/>
    <property type="evidence" value="ECO:0007669"/>
    <property type="project" value="InterPro"/>
</dbReference>
<evidence type="ECO:0000256" key="2">
    <source>
        <dbReference type="ARBA" id="ARBA00022803"/>
    </source>
</evidence>
<dbReference type="PRINTS" id="PR00381">
    <property type="entry name" value="KINESINLIGHT"/>
</dbReference>
<dbReference type="Pfam" id="PF00069">
    <property type="entry name" value="Pkinase"/>
    <property type="match status" value="1"/>
</dbReference>
<dbReference type="Pfam" id="PF13424">
    <property type="entry name" value="TPR_12"/>
    <property type="match status" value="6"/>
</dbReference>
<dbReference type="Pfam" id="PF20703">
    <property type="entry name" value="nSTAND1"/>
    <property type="match status" value="1"/>
</dbReference>
<evidence type="ECO:0000313" key="6">
    <source>
        <dbReference type="EMBL" id="QTD54263.1"/>
    </source>
</evidence>
<dbReference type="PROSITE" id="PS00108">
    <property type="entry name" value="PROTEIN_KINASE_ST"/>
    <property type="match status" value="1"/>
</dbReference>
<dbReference type="SMART" id="SM00028">
    <property type="entry name" value="TPR"/>
    <property type="match status" value="12"/>
</dbReference>
<dbReference type="Gene3D" id="1.25.40.10">
    <property type="entry name" value="Tetratricopeptide repeat domain"/>
    <property type="match status" value="4"/>
</dbReference>
<feature type="region of interest" description="Disordered" evidence="4">
    <location>
        <begin position="293"/>
        <end position="312"/>
    </location>
</feature>
<dbReference type="Pfam" id="PF13374">
    <property type="entry name" value="TPR_10"/>
    <property type="match status" value="2"/>
</dbReference>
<dbReference type="InterPro" id="IPR019734">
    <property type="entry name" value="TPR_rpt"/>
</dbReference>
<dbReference type="Gene3D" id="3.30.200.20">
    <property type="entry name" value="Phosphorylase Kinase, domain 1"/>
    <property type="match status" value="1"/>
</dbReference>
<dbReference type="EMBL" id="CP071793">
    <property type="protein sequence ID" value="QTD54263.1"/>
    <property type="molecule type" value="Genomic_DNA"/>
</dbReference>
<dbReference type="SMART" id="SM00220">
    <property type="entry name" value="S_TKc"/>
    <property type="match status" value="1"/>
</dbReference>
<evidence type="ECO:0000256" key="1">
    <source>
        <dbReference type="ARBA" id="ARBA00022737"/>
    </source>
</evidence>
<keyword evidence="7" id="KW-1185">Reference proteome</keyword>
<evidence type="ECO:0000259" key="5">
    <source>
        <dbReference type="PROSITE" id="PS50011"/>
    </source>
</evidence>
<gene>
    <name evidence="6" type="ORF">J3U87_17600</name>
</gene>
<reference evidence="6" key="1">
    <citation type="submission" date="2021-03" db="EMBL/GenBank/DDBJ databases">
        <title>Acanthopleuribacteraceae sp. M133.</title>
        <authorList>
            <person name="Wang G."/>
        </authorList>
    </citation>
    <scope>NUCLEOTIDE SEQUENCE</scope>
    <source>
        <strain evidence="6">M133</strain>
    </source>
</reference>
<dbReference type="PROSITE" id="PS50005">
    <property type="entry name" value="TPR"/>
    <property type="match status" value="3"/>
</dbReference>
<dbReference type="InterPro" id="IPR049052">
    <property type="entry name" value="nSTAND1"/>
</dbReference>
<feature type="repeat" description="TPR" evidence="3">
    <location>
        <begin position="1258"/>
        <end position="1291"/>
    </location>
</feature>
<dbReference type="SUPFAM" id="SSF52540">
    <property type="entry name" value="P-loop containing nucleoside triphosphate hydrolases"/>
    <property type="match status" value="1"/>
</dbReference>
<evidence type="ECO:0000313" key="7">
    <source>
        <dbReference type="Proteomes" id="UP000663929"/>
    </source>
</evidence>
<keyword evidence="2 3" id="KW-0802">TPR repeat</keyword>
<dbReference type="Proteomes" id="UP000663929">
    <property type="component" value="Chromosome"/>
</dbReference>
<feature type="repeat" description="TPR" evidence="3">
    <location>
        <begin position="1342"/>
        <end position="1375"/>
    </location>
</feature>